<dbReference type="EMBL" id="HBIO01023939">
    <property type="protein sequence ID" value="CAE0473551.1"/>
    <property type="molecule type" value="Transcribed_RNA"/>
</dbReference>
<dbReference type="InterPro" id="IPR001619">
    <property type="entry name" value="Sec1-like"/>
</dbReference>
<dbReference type="GO" id="GO:0016192">
    <property type="term" value="P:vesicle-mediated transport"/>
    <property type="evidence" value="ECO:0007669"/>
    <property type="project" value="InterPro"/>
</dbReference>
<evidence type="ECO:0000256" key="2">
    <source>
        <dbReference type="SAM" id="MobiDB-lite"/>
    </source>
</evidence>
<proteinExistence type="inferred from homology"/>
<dbReference type="AlphaFoldDB" id="A0A7S3QD01"/>
<dbReference type="SUPFAM" id="SSF56815">
    <property type="entry name" value="Sec1/munc18-like (SM) proteins"/>
    <property type="match status" value="1"/>
</dbReference>
<accession>A0A7S3QD01</accession>
<dbReference type="InterPro" id="IPR027482">
    <property type="entry name" value="Sec1-like_dom2"/>
</dbReference>
<evidence type="ECO:0000256" key="1">
    <source>
        <dbReference type="ARBA" id="ARBA00009884"/>
    </source>
</evidence>
<reference evidence="3" key="1">
    <citation type="submission" date="2021-01" db="EMBL/GenBank/DDBJ databases">
        <authorList>
            <person name="Corre E."/>
            <person name="Pelletier E."/>
            <person name="Niang G."/>
            <person name="Scheremetjew M."/>
            <person name="Finn R."/>
            <person name="Kale V."/>
            <person name="Holt S."/>
            <person name="Cochrane G."/>
            <person name="Meng A."/>
            <person name="Brown T."/>
            <person name="Cohen L."/>
        </authorList>
    </citation>
    <scope>NUCLEOTIDE SEQUENCE</scope>
    <source>
        <strain evidence="3">MM31A-1</strain>
    </source>
</reference>
<dbReference type="Pfam" id="PF00995">
    <property type="entry name" value="Sec1"/>
    <property type="match status" value="1"/>
</dbReference>
<feature type="compositionally biased region" description="Low complexity" evidence="2">
    <location>
        <begin position="8"/>
        <end position="24"/>
    </location>
</feature>
<protein>
    <submittedName>
        <fullName evidence="3">Uncharacterized protein</fullName>
    </submittedName>
</protein>
<gene>
    <name evidence="3" type="ORF">CDEB00056_LOCUS18404</name>
</gene>
<dbReference type="InterPro" id="IPR036045">
    <property type="entry name" value="Sec1-like_sf"/>
</dbReference>
<feature type="region of interest" description="Disordered" evidence="2">
    <location>
        <begin position="1"/>
        <end position="41"/>
    </location>
</feature>
<sequence length="100" mass="10421">MPKESMTSTGNSGKSSMASSGISSVVRGETSSKFKSYSSSTSAVKKIDGSRQIVFMAGGACYSELRAANELMEKGGPEVILGSTHFIDPSTFVKSIASLK</sequence>
<evidence type="ECO:0000313" key="3">
    <source>
        <dbReference type="EMBL" id="CAE0473551.1"/>
    </source>
</evidence>
<organism evidence="3">
    <name type="scientific">Chaetoceros debilis</name>
    <dbReference type="NCBI Taxonomy" id="122233"/>
    <lineage>
        <taxon>Eukaryota</taxon>
        <taxon>Sar</taxon>
        <taxon>Stramenopiles</taxon>
        <taxon>Ochrophyta</taxon>
        <taxon>Bacillariophyta</taxon>
        <taxon>Coscinodiscophyceae</taxon>
        <taxon>Chaetocerotophycidae</taxon>
        <taxon>Chaetocerotales</taxon>
        <taxon>Chaetocerotaceae</taxon>
        <taxon>Chaetoceros</taxon>
    </lineage>
</organism>
<feature type="compositionally biased region" description="Low complexity" evidence="2">
    <location>
        <begin position="31"/>
        <end position="41"/>
    </location>
</feature>
<name>A0A7S3QD01_9STRA</name>
<comment type="similarity">
    <text evidence="1">Belongs to the STXBP/unc-18/SEC1 family.</text>
</comment>
<dbReference type="Gene3D" id="3.40.50.1910">
    <property type="match status" value="1"/>
</dbReference>